<evidence type="ECO:0000313" key="3">
    <source>
        <dbReference type="Proteomes" id="UP000504604"/>
    </source>
</evidence>
<dbReference type="Proteomes" id="UP000504604">
    <property type="component" value="Linkage group LG3"/>
</dbReference>
<accession>A0A8M8UXF9</accession>
<sequence>MECLRLTMMILLPLLVFQEIQARTVPDNAYNQLEKNTMYERPSNPIFKSQSRPSEPTPLTQHIRRATLLFFPAQSASTSRSIMFSVINFLLRTKENLHRLFVIFVSYLTRPKASYMLPETHANPNLAYAGKDPRAPPPPPKPSSGPVPVAILKNNLNTLNKTYVILIDYDV</sequence>
<dbReference type="GeneID" id="110011754"/>
<dbReference type="KEGG" id="sind:110011754"/>
<protein>
    <submittedName>
        <fullName evidence="4">Uncharacterized protein LOC110011754</fullName>
    </submittedName>
</protein>
<organism evidence="3 4">
    <name type="scientific">Sesamum indicum</name>
    <name type="common">Oriental sesame</name>
    <name type="synonym">Sesamum orientale</name>
    <dbReference type="NCBI Taxonomy" id="4182"/>
    <lineage>
        <taxon>Eukaryota</taxon>
        <taxon>Viridiplantae</taxon>
        <taxon>Streptophyta</taxon>
        <taxon>Embryophyta</taxon>
        <taxon>Tracheophyta</taxon>
        <taxon>Spermatophyta</taxon>
        <taxon>Magnoliopsida</taxon>
        <taxon>eudicotyledons</taxon>
        <taxon>Gunneridae</taxon>
        <taxon>Pentapetalae</taxon>
        <taxon>asterids</taxon>
        <taxon>lamiids</taxon>
        <taxon>Lamiales</taxon>
        <taxon>Pedaliaceae</taxon>
        <taxon>Sesamum</taxon>
    </lineage>
</organism>
<dbReference type="RefSeq" id="XP_020548581.1">
    <property type="nucleotide sequence ID" value="XM_020692922.1"/>
</dbReference>
<gene>
    <name evidence="4" type="primary">LOC110011754</name>
</gene>
<evidence type="ECO:0000313" key="4">
    <source>
        <dbReference type="RefSeq" id="XP_020548581.1"/>
    </source>
</evidence>
<keyword evidence="2" id="KW-0732">Signal</keyword>
<keyword evidence="3" id="KW-1185">Reference proteome</keyword>
<evidence type="ECO:0000256" key="2">
    <source>
        <dbReference type="SAM" id="SignalP"/>
    </source>
</evidence>
<proteinExistence type="predicted"/>
<feature type="region of interest" description="Disordered" evidence="1">
    <location>
        <begin position="126"/>
        <end position="146"/>
    </location>
</feature>
<evidence type="ECO:0000256" key="1">
    <source>
        <dbReference type="SAM" id="MobiDB-lite"/>
    </source>
</evidence>
<feature type="signal peptide" evidence="2">
    <location>
        <begin position="1"/>
        <end position="22"/>
    </location>
</feature>
<dbReference type="AlphaFoldDB" id="A0A8M8UXF9"/>
<feature type="chain" id="PRO_5035455957" evidence="2">
    <location>
        <begin position="23"/>
        <end position="171"/>
    </location>
</feature>
<name>A0A8M8UXF9_SESIN</name>
<reference evidence="4" key="1">
    <citation type="submission" date="2025-08" db="UniProtKB">
        <authorList>
            <consortium name="RefSeq"/>
        </authorList>
    </citation>
    <scope>IDENTIFICATION</scope>
</reference>
<feature type="compositionally biased region" description="Pro residues" evidence="1">
    <location>
        <begin position="135"/>
        <end position="145"/>
    </location>
</feature>